<gene>
    <name evidence="1" type="ORF">LCGC14_1338220</name>
</gene>
<sequence length="449" mass="51075">MAKPGDNINTFPVVPAVWLGDMVINLKRTNHQKFMDDRGTLIEAYEGDNLKELTENYFKSKTTGIQKSVPSAVQNLLDRAIRRMSLVYKVEPDYGTDKWPDGYDPMKRWLFMKSSERMANNIGTVLLRPVVRDGVMDYDLIWNWLPFFEGDPLTPTGILYSVVTSNVNDVPDIEWVFWTAEQLVVFDSSMKVKPQPENEDNENKFGILPFVTVNVRQGQGYWNWGYGNPLLDANTAINVALTEMRLGMRYTMMGQWVVTGVDEDTKIKLGVDQVVKLPLDAILEAKAPPAAMDDATTYIKAEFENAFQNIGLHVTWGESGGVPSGESLKVKNIELLERREDDLAVWLKSDRDLYEIEEIVWEKSDGTKGKLPKREVNFAEVEFPVSPEQQQARDEWDLDHGQITEAEILWRNDPDGYKSLEEAEKKVLDNKVKIAPQSGRSAFTRAPQS</sequence>
<proteinExistence type="predicted"/>
<accession>A0A0F9KEA6</accession>
<reference evidence="1" key="1">
    <citation type="journal article" date="2015" name="Nature">
        <title>Complex archaea that bridge the gap between prokaryotes and eukaryotes.</title>
        <authorList>
            <person name="Spang A."/>
            <person name="Saw J.H."/>
            <person name="Jorgensen S.L."/>
            <person name="Zaremba-Niedzwiedzka K."/>
            <person name="Martijn J."/>
            <person name="Lind A.E."/>
            <person name="van Eijk R."/>
            <person name="Schleper C."/>
            <person name="Guy L."/>
            <person name="Ettema T.J."/>
        </authorList>
    </citation>
    <scope>NUCLEOTIDE SEQUENCE</scope>
</reference>
<evidence type="ECO:0000313" key="1">
    <source>
        <dbReference type="EMBL" id="KKM80599.1"/>
    </source>
</evidence>
<comment type="caution">
    <text evidence="1">The sequence shown here is derived from an EMBL/GenBank/DDBJ whole genome shotgun (WGS) entry which is preliminary data.</text>
</comment>
<organism evidence="1">
    <name type="scientific">marine sediment metagenome</name>
    <dbReference type="NCBI Taxonomy" id="412755"/>
    <lineage>
        <taxon>unclassified sequences</taxon>
        <taxon>metagenomes</taxon>
        <taxon>ecological metagenomes</taxon>
    </lineage>
</organism>
<protein>
    <submittedName>
        <fullName evidence="1">Uncharacterized protein</fullName>
    </submittedName>
</protein>
<dbReference type="EMBL" id="LAZR01008155">
    <property type="protein sequence ID" value="KKM80599.1"/>
    <property type="molecule type" value="Genomic_DNA"/>
</dbReference>
<name>A0A0F9KEA6_9ZZZZ</name>
<dbReference type="AlphaFoldDB" id="A0A0F9KEA6"/>